<comment type="caution">
    <text evidence="4">The sequence shown here is derived from an EMBL/GenBank/DDBJ whole genome shotgun (WGS) entry which is preliminary data.</text>
</comment>
<dbReference type="PANTHER" id="PTHR42870">
    <property type="entry name" value="ACETYL-COA C-ACETYLTRANSFERASE"/>
    <property type="match status" value="1"/>
</dbReference>
<dbReference type="InterPro" id="IPR020616">
    <property type="entry name" value="Thiolase_N"/>
</dbReference>
<keyword evidence="5" id="KW-1185">Reference proteome</keyword>
<dbReference type="GO" id="GO:0016747">
    <property type="term" value="F:acyltransferase activity, transferring groups other than amino-acyl groups"/>
    <property type="evidence" value="ECO:0007669"/>
    <property type="project" value="InterPro"/>
</dbReference>
<keyword evidence="4" id="KW-0808">Transferase</keyword>
<dbReference type="InterPro" id="IPR016039">
    <property type="entry name" value="Thiolase-like"/>
</dbReference>
<dbReference type="PANTHER" id="PTHR42870:SF1">
    <property type="entry name" value="NON-SPECIFIC LIPID-TRANSFER PROTEIN-LIKE 2"/>
    <property type="match status" value="1"/>
</dbReference>
<dbReference type="EMBL" id="LWLN01000002">
    <property type="protein sequence ID" value="OLZ39431.1"/>
    <property type="molecule type" value="Genomic_DNA"/>
</dbReference>
<dbReference type="PIRSF" id="PIRSF000429">
    <property type="entry name" value="Ac-CoA_Ac_transf"/>
    <property type="match status" value="1"/>
</dbReference>
<dbReference type="GO" id="GO:0008299">
    <property type="term" value="P:isoprenoid biosynthetic process"/>
    <property type="evidence" value="ECO:0007669"/>
    <property type="project" value="UniProtKB-KW"/>
</dbReference>
<feature type="domain" description="Thiolase C-terminal" evidence="3">
    <location>
        <begin position="251"/>
        <end position="378"/>
    </location>
</feature>
<dbReference type="Pfam" id="PF00108">
    <property type="entry name" value="Thiolase_N"/>
    <property type="match status" value="1"/>
</dbReference>
<dbReference type="RefSeq" id="WP_076148746.1">
    <property type="nucleotide sequence ID" value="NZ_LWLN01000002.1"/>
</dbReference>
<evidence type="ECO:0000259" key="3">
    <source>
        <dbReference type="Pfam" id="PF22691"/>
    </source>
</evidence>
<reference evidence="5" key="1">
    <citation type="submission" date="2016-04" db="EMBL/GenBank/DDBJ databases">
        <authorList>
            <person name="Chen S.-C."/>
            <person name="Lai M.-C."/>
        </authorList>
    </citation>
    <scope>NUCLEOTIDE SEQUENCE [LARGE SCALE GENOMIC DNA]</scope>
    <source>
        <strain evidence="5">AB14</strain>
    </source>
</reference>
<protein>
    <submittedName>
        <fullName evidence="4">Acetyl-CoA acetyltransferase</fullName>
    </submittedName>
</protein>
<accession>A0A1S8ASC9</accession>
<keyword evidence="1" id="KW-0414">Isoprene biosynthesis</keyword>
<feature type="domain" description="Thiolase N-terminal" evidence="2">
    <location>
        <begin position="22"/>
        <end position="225"/>
    </location>
</feature>
<dbReference type="Pfam" id="PF22691">
    <property type="entry name" value="Thiolase_C_1"/>
    <property type="match status" value="1"/>
</dbReference>
<gene>
    <name evidence="4" type="ORF">A6E15_18900</name>
</gene>
<name>A0A1S8ASC9_9EURY</name>
<dbReference type="STRING" id="301967.A6E15_18900"/>
<dbReference type="Proteomes" id="UP000189370">
    <property type="component" value="Unassembled WGS sequence"/>
</dbReference>
<dbReference type="InterPro" id="IPR055140">
    <property type="entry name" value="Thiolase_C_2"/>
</dbReference>
<organism evidence="4 5">
    <name type="scientific">Natrinema saccharevitans</name>
    <dbReference type="NCBI Taxonomy" id="301967"/>
    <lineage>
        <taxon>Archaea</taxon>
        <taxon>Methanobacteriati</taxon>
        <taxon>Methanobacteriota</taxon>
        <taxon>Stenosarchaea group</taxon>
        <taxon>Halobacteria</taxon>
        <taxon>Halobacteriales</taxon>
        <taxon>Natrialbaceae</taxon>
        <taxon>Natrinema</taxon>
    </lineage>
</organism>
<dbReference type="CDD" id="cd00829">
    <property type="entry name" value="SCP-x_thiolase"/>
    <property type="match status" value="1"/>
</dbReference>
<sequence>MSGQSSAYIAGVYEHPTREAPDKSTMQLHAEVARGAIGDAGLEKDDVDAYFTAGVPEYESGLSPLIVADYLGLDVSYADTTDFGGSSYISHVGHAVSAIRDGKCDVALITLAGRPRSRGQATGSGARDVRSVQDSFERIYGATNITMYGMAAKRHMHEYGTTPEQLAEIRAAASHHAQYNEHAMFQEPVTVEDVVESRVVADPLHLLDCCVISDGGGAILVVSEEARSRLERECVEVLGHGESIGHHRAGRIDLTRTAAEQSGRRAFDEAGLEPSDIDYASIYDSFTITVLEAIEDLGFCEKGDGGKFVENGALKAPNGNLPFNTDGGGLCSNHPANRGGMTKVIEAVRQLRGETNEEVQVDADLALAHGTGGSIGTRHGAATVVLGGEDR</sequence>
<dbReference type="Gene3D" id="3.40.47.10">
    <property type="match status" value="1"/>
</dbReference>
<dbReference type="OrthoDB" id="181543at2157"/>
<evidence type="ECO:0000256" key="1">
    <source>
        <dbReference type="ARBA" id="ARBA00023229"/>
    </source>
</evidence>
<evidence type="ECO:0000313" key="4">
    <source>
        <dbReference type="EMBL" id="OLZ39431.1"/>
    </source>
</evidence>
<evidence type="ECO:0000259" key="2">
    <source>
        <dbReference type="Pfam" id="PF00108"/>
    </source>
</evidence>
<proteinExistence type="predicted"/>
<dbReference type="AlphaFoldDB" id="A0A1S8ASC9"/>
<evidence type="ECO:0000313" key="5">
    <source>
        <dbReference type="Proteomes" id="UP000189370"/>
    </source>
</evidence>
<dbReference type="InterPro" id="IPR002155">
    <property type="entry name" value="Thiolase"/>
</dbReference>
<dbReference type="NCBIfam" id="NF006010">
    <property type="entry name" value="PRK08142.1"/>
    <property type="match status" value="1"/>
</dbReference>
<dbReference type="SUPFAM" id="SSF53901">
    <property type="entry name" value="Thiolase-like"/>
    <property type="match status" value="2"/>
</dbReference>